<dbReference type="KEGG" id="asau:88174068"/>
<name>A0AAX4HAW2_9ASCO</name>
<proteinExistence type="predicted"/>
<dbReference type="GeneID" id="88174068"/>
<gene>
    <name evidence="1" type="ORF">PUMCH_003004</name>
</gene>
<dbReference type="RefSeq" id="XP_062878061.1">
    <property type="nucleotide sequence ID" value="XM_063021991.1"/>
</dbReference>
<dbReference type="GO" id="GO:0005762">
    <property type="term" value="C:mitochondrial large ribosomal subunit"/>
    <property type="evidence" value="ECO:0007669"/>
    <property type="project" value="TreeGrafter"/>
</dbReference>
<dbReference type="EMBL" id="CP138896">
    <property type="protein sequence ID" value="WPK25679.1"/>
    <property type="molecule type" value="Genomic_DNA"/>
</dbReference>
<dbReference type="GO" id="GO:0003735">
    <property type="term" value="F:structural constituent of ribosome"/>
    <property type="evidence" value="ECO:0007669"/>
    <property type="project" value="TreeGrafter"/>
</dbReference>
<dbReference type="PANTHER" id="PTHR28266:SF1">
    <property type="entry name" value="LARGE RIBOSOMAL SUBUNIT PROTEIN ML58"/>
    <property type="match status" value="1"/>
</dbReference>
<dbReference type="Proteomes" id="UP001338582">
    <property type="component" value="Chromosome 3"/>
</dbReference>
<protein>
    <recommendedName>
        <fullName evidence="3">54S ribosomal protein L20, mitochondrial</fullName>
    </recommendedName>
</protein>
<sequence length="180" mass="20921">MWKSAVRNYSIKNLPYESRPTNLYNPVRSAFNIKPKTTQGLIYNPPASAPSLKDTPRAFIPQNDPRLTVLADKFKTYTAEELADMPIIYAHKKEYNLTPEIVQEIITLRQEDPEKWSVSKLAQKFNIEPSKVNILTGCSVAKQQKVLAELETVKKAWNETTRRARKDRVRRKQMWLRGEF</sequence>
<dbReference type="Pfam" id="PF12824">
    <property type="entry name" value="MRP-L20"/>
    <property type="match status" value="1"/>
</dbReference>
<accession>A0AAX4HAW2</accession>
<evidence type="ECO:0000313" key="1">
    <source>
        <dbReference type="EMBL" id="WPK25679.1"/>
    </source>
</evidence>
<evidence type="ECO:0000313" key="2">
    <source>
        <dbReference type="Proteomes" id="UP001338582"/>
    </source>
</evidence>
<organism evidence="1 2">
    <name type="scientific">Australozyma saopauloensis</name>
    <dbReference type="NCBI Taxonomy" id="291208"/>
    <lineage>
        <taxon>Eukaryota</taxon>
        <taxon>Fungi</taxon>
        <taxon>Dikarya</taxon>
        <taxon>Ascomycota</taxon>
        <taxon>Saccharomycotina</taxon>
        <taxon>Pichiomycetes</taxon>
        <taxon>Metschnikowiaceae</taxon>
        <taxon>Australozyma</taxon>
    </lineage>
</organism>
<dbReference type="AlphaFoldDB" id="A0AAX4HAW2"/>
<evidence type="ECO:0008006" key="3">
    <source>
        <dbReference type="Google" id="ProtNLM"/>
    </source>
</evidence>
<dbReference type="PANTHER" id="PTHR28266">
    <property type="entry name" value="54S RIBOSOMAL PROTEIN L20, MITOCHONDRIAL"/>
    <property type="match status" value="1"/>
</dbReference>
<reference evidence="1 2" key="1">
    <citation type="submission" date="2023-10" db="EMBL/GenBank/DDBJ databases">
        <title>Draft Genome Sequence of Candida saopaulonensis from a very Premature Infant with Sepsis.</title>
        <authorList>
            <person name="Ning Y."/>
            <person name="Dai R."/>
            <person name="Xiao M."/>
            <person name="Xu Y."/>
            <person name="Yan Q."/>
            <person name="Zhang L."/>
        </authorList>
    </citation>
    <scope>NUCLEOTIDE SEQUENCE [LARGE SCALE GENOMIC DNA]</scope>
    <source>
        <strain evidence="1 2">19XY460</strain>
    </source>
</reference>
<dbReference type="InterPro" id="IPR024388">
    <property type="entry name" value="Ribosomal_mL58"/>
</dbReference>
<keyword evidence="2" id="KW-1185">Reference proteome</keyword>